<evidence type="ECO:0000256" key="1">
    <source>
        <dbReference type="ARBA" id="ARBA00023004"/>
    </source>
</evidence>
<comment type="caution">
    <text evidence="3">The sequence shown here is derived from an EMBL/GenBank/DDBJ whole genome shotgun (WGS) entry which is preliminary data.</text>
</comment>
<dbReference type="SUPFAM" id="SSF50037">
    <property type="entry name" value="C-terminal domain of transcriptional repressors"/>
    <property type="match status" value="1"/>
</dbReference>
<feature type="domain" description="Ferrous iron transporter FeoA-like" evidence="2">
    <location>
        <begin position="1"/>
        <end position="74"/>
    </location>
</feature>
<gene>
    <name evidence="3" type="ORF">F9817_02670</name>
</gene>
<dbReference type="AlphaFoldDB" id="A0A7X4RTI7"/>
<dbReference type="GO" id="GO:0046914">
    <property type="term" value="F:transition metal ion binding"/>
    <property type="evidence" value="ECO:0007669"/>
    <property type="project" value="InterPro"/>
</dbReference>
<name>A0A7X4RTI7_9VIBR</name>
<keyword evidence="4" id="KW-1185">Reference proteome</keyword>
<dbReference type="SMART" id="SM00899">
    <property type="entry name" value="FeoA"/>
    <property type="match status" value="1"/>
</dbReference>
<dbReference type="Gene3D" id="2.30.30.90">
    <property type="match status" value="1"/>
</dbReference>
<dbReference type="RefSeq" id="WP_161153418.1">
    <property type="nucleotide sequence ID" value="NZ_WEKT01000003.1"/>
</dbReference>
<dbReference type="InterPro" id="IPR052713">
    <property type="entry name" value="FeoA"/>
</dbReference>
<reference evidence="3 4" key="1">
    <citation type="submission" date="2019-10" db="EMBL/GenBank/DDBJ databases">
        <title>Vibrio sp. nov. isolated from a shrimp pond.</title>
        <authorList>
            <person name="Gomez-Gil B."/>
            <person name="Enciso-Ibarra J."/>
            <person name="Enciso-Ibarra K."/>
            <person name="Bolan-Mejia C."/>
        </authorList>
    </citation>
    <scope>NUCLEOTIDE SEQUENCE [LARGE SCALE GENOMIC DNA]</scope>
    <source>
        <strain evidence="3 4">CAIM 722</strain>
    </source>
</reference>
<sequence length="75" mass="8267">MKLSELKSGEVGCVTTLQKLSQDARKRLMTMGMLPNTNITLVRRAPMGDPLQVEVRGVSIALRVSIADDIEVERV</sequence>
<dbReference type="PANTHER" id="PTHR42954">
    <property type="entry name" value="FE(2+) TRANSPORT PROTEIN A"/>
    <property type="match status" value="1"/>
</dbReference>
<dbReference type="EMBL" id="WEKT01000003">
    <property type="protein sequence ID" value="MZI92109.1"/>
    <property type="molecule type" value="Genomic_DNA"/>
</dbReference>
<dbReference type="Pfam" id="PF04023">
    <property type="entry name" value="FeoA"/>
    <property type="match status" value="1"/>
</dbReference>
<dbReference type="InterPro" id="IPR038157">
    <property type="entry name" value="FeoA_core_dom"/>
</dbReference>
<proteinExistence type="predicted"/>
<evidence type="ECO:0000259" key="2">
    <source>
        <dbReference type="SMART" id="SM00899"/>
    </source>
</evidence>
<dbReference type="PANTHER" id="PTHR42954:SF2">
    <property type="entry name" value="FE(2+) TRANSPORT PROTEIN A"/>
    <property type="match status" value="1"/>
</dbReference>
<dbReference type="InterPro" id="IPR008988">
    <property type="entry name" value="Transcriptional_repressor_C"/>
</dbReference>
<accession>A0A7X4RTI7</accession>
<evidence type="ECO:0000313" key="3">
    <source>
        <dbReference type="EMBL" id="MZI92109.1"/>
    </source>
</evidence>
<keyword evidence="1" id="KW-0408">Iron</keyword>
<protein>
    <submittedName>
        <fullName evidence="3">Ferrous iron transport protein A</fullName>
    </submittedName>
</protein>
<dbReference type="InterPro" id="IPR007167">
    <property type="entry name" value="Fe-transptr_FeoA-like"/>
</dbReference>
<dbReference type="Proteomes" id="UP000462621">
    <property type="component" value="Unassembled WGS sequence"/>
</dbReference>
<evidence type="ECO:0000313" key="4">
    <source>
        <dbReference type="Proteomes" id="UP000462621"/>
    </source>
</evidence>
<organism evidence="3 4">
    <name type="scientific">Vibrio eleionomae</name>
    <dbReference type="NCBI Taxonomy" id="2653505"/>
    <lineage>
        <taxon>Bacteria</taxon>
        <taxon>Pseudomonadati</taxon>
        <taxon>Pseudomonadota</taxon>
        <taxon>Gammaproteobacteria</taxon>
        <taxon>Vibrionales</taxon>
        <taxon>Vibrionaceae</taxon>
        <taxon>Vibrio</taxon>
    </lineage>
</organism>